<comment type="caution">
    <text evidence="1">The sequence shown here is derived from an EMBL/GenBank/DDBJ whole genome shotgun (WGS) entry which is preliminary data.</text>
</comment>
<proteinExistence type="predicted"/>
<name>A0A3S3R4M0_9BACT</name>
<protein>
    <submittedName>
        <fullName evidence="1">Uncharacterized protein</fullName>
    </submittedName>
</protein>
<organism evidence="1 2">
    <name type="scientific">Candidatus Electrothrix aarhusensis</name>
    <dbReference type="NCBI Taxonomy" id="1859131"/>
    <lineage>
        <taxon>Bacteria</taxon>
        <taxon>Pseudomonadati</taxon>
        <taxon>Thermodesulfobacteriota</taxon>
        <taxon>Desulfobulbia</taxon>
        <taxon>Desulfobulbales</taxon>
        <taxon>Desulfobulbaceae</taxon>
        <taxon>Candidatus Electrothrix</taxon>
    </lineage>
</organism>
<dbReference type="AlphaFoldDB" id="A0A3S3R4M0"/>
<evidence type="ECO:0000313" key="1">
    <source>
        <dbReference type="EMBL" id="RWX44197.1"/>
    </source>
</evidence>
<evidence type="ECO:0000313" key="2">
    <source>
        <dbReference type="Proteomes" id="UP000287853"/>
    </source>
</evidence>
<keyword evidence="2" id="KW-1185">Reference proteome</keyword>
<accession>A0A3S3R4M0</accession>
<dbReference type="Proteomes" id="UP000287853">
    <property type="component" value="Unassembled WGS sequence"/>
</dbReference>
<gene>
    <name evidence="1" type="ORF">H206_01980</name>
</gene>
<sequence>MSEKITLLFQDEERKEIFQKKFSAYPFPNVGEEIVFGNAVYKVLKKQHHFDDNFDPYGFFDGPTIIFTLSQINIMEDFPLPKSEK</sequence>
<dbReference type="EMBL" id="MTKO01000100">
    <property type="protein sequence ID" value="RWX44197.1"/>
    <property type="molecule type" value="Genomic_DNA"/>
</dbReference>
<reference evidence="1 2" key="1">
    <citation type="submission" date="2017-01" db="EMBL/GenBank/DDBJ databases">
        <title>The cable genome- insights into the physiology and evolution of filamentous bacteria capable of sulfide oxidation via long distance electron transfer.</title>
        <authorList>
            <person name="Schreiber L."/>
            <person name="Bjerg J.T."/>
            <person name="Boggild A."/>
            <person name="Van De Vossenberg J."/>
            <person name="Meysman F."/>
            <person name="Nielsen L.P."/>
            <person name="Schramm A."/>
            <person name="Kjeldsen K.U."/>
        </authorList>
    </citation>
    <scope>NUCLEOTIDE SEQUENCE [LARGE SCALE GENOMIC DNA]</scope>
    <source>
        <strain evidence="1">MCF</strain>
    </source>
</reference>